<proteinExistence type="predicted"/>
<dbReference type="EMBL" id="JBHUDD010000138">
    <property type="protein sequence ID" value="MFD1510678.1"/>
    <property type="molecule type" value="Genomic_DNA"/>
</dbReference>
<dbReference type="SUPFAM" id="SSF52540">
    <property type="entry name" value="P-loop containing nucleoside triphosphate hydrolases"/>
    <property type="match status" value="1"/>
</dbReference>
<accession>A0ABW4EH06</accession>
<sequence>MEYDLIKVFGIQRSGNHAILNWLLGLETHNMLFFNNPRKDQGLLENPSAISLPEGVRSYASRVDRKKVIHPENVDRFRGSGGTLICSYENHDLETLNEAELDAPINSEFGPPRSKKKIIVIRNPFNVAPSTLKMVRRMKAKDGVTEEELLQIVEHRLKMWVGYAEITLEHDAGQRKDFLPINFDFWASNKSYRDEIAARLGYSNSDRFFDFVSDAGGGSSFGGTKEMLTAEKLGSRWSQAEDKDTLRPIFLRQKKVVTLAARIWGPGLIPEEIAQVGDADSRRPARFSVRPKSTK</sequence>
<dbReference type="RefSeq" id="WP_379917083.1">
    <property type="nucleotide sequence ID" value="NZ_JBHUDD010000138.1"/>
</dbReference>
<gene>
    <name evidence="1" type="ORF">ACFTOW_14920</name>
</gene>
<comment type="caution">
    <text evidence="1">The sequence shown here is derived from an EMBL/GenBank/DDBJ whole genome shotgun (WGS) entry which is preliminary data.</text>
</comment>
<dbReference type="InterPro" id="IPR027417">
    <property type="entry name" value="P-loop_NTPase"/>
</dbReference>
<organism evidence="1 2">
    <name type="scientific">Lacimonas salitolerans</name>
    <dbReference type="NCBI Taxonomy" id="1323750"/>
    <lineage>
        <taxon>Bacteria</taxon>
        <taxon>Pseudomonadati</taxon>
        <taxon>Pseudomonadota</taxon>
        <taxon>Alphaproteobacteria</taxon>
        <taxon>Rhodobacterales</taxon>
        <taxon>Paracoccaceae</taxon>
        <taxon>Lacimonas</taxon>
    </lineage>
</organism>
<reference evidence="2" key="1">
    <citation type="journal article" date="2019" name="Int. J. Syst. Evol. Microbiol.">
        <title>The Global Catalogue of Microorganisms (GCM) 10K type strain sequencing project: providing services to taxonomists for standard genome sequencing and annotation.</title>
        <authorList>
            <consortium name="The Broad Institute Genomics Platform"/>
            <consortium name="The Broad Institute Genome Sequencing Center for Infectious Disease"/>
            <person name="Wu L."/>
            <person name="Ma J."/>
        </authorList>
    </citation>
    <scope>NUCLEOTIDE SEQUENCE [LARGE SCALE GENOMIC DNA]</scope>
    <source>
        <strain evidence="2">CGMCC 1.12477</strain>
    </source>
</reference>
<protein>
    <recommendedName>
        <fullName evidence="3">Sulfotransferase domain-containing protein</fullName>
    </recommendedName>
</protein>
<evidence type="ECO:0000313" key="2">
    <source>
        <dbReference type="Proteomes" id="UP001597186"/>
    </source>
</evidence>
<dbReference type="Proteomes" id="UP001597186">
    <property type="component" value="Unassembled WGS sequence"/>
</dbReference>
<evidence type="ECO:0000313" key="1">
    <source>
        <dbReference type="EMBL" id="MFD1510678.1"/>
    </source>
</evidence>
<evidence type="ECO:0008006" key="3">
    <source>
        <dbReference type="Google" id="ProtNLM"/>
    </source>
</evidence>
<name>A0ABW4EH06_9RHOB</name>
<keyword evidence="2" id="KW-1185">Reference proteome</keyword>